<sequence length="228" mass="23684">MHTACVYVLLAATVSLGLQAPPRTPLGTRSPFGLRSPSPVAASPPLARRGVLVLPALSVLAATTPPPPPASAAAAPVVSEELRLLIVKAKALKGGVRAGAASRRKLPLDPTPGVNNYASLTDRVRREQASVLLPLQAAMAAAAAAAGGSGRLPDDMQKQLAQQPELLKGHLSELDYYLAKANFAEYVSKTTGETYPGGKVERELEEVCDTADDFLALAAGRAVPVRPD</sequence>
<organism evidence="2 3">
    <name type="scientific">Emiliania huxleyi (strain CCMP1516)</name>
    <dbReference type="NCBI Taxonomy" id="280463"/>
    <lineage>
        <taxon>Eukaryota</taxon>
        <taxon>Haptista</taxon>
        <taxon>Haptophyta</taxon>
        <taxon>Prymnesiophyceae</taxon>
        <taxon>Isochrysidales</taxon>
        <taxon>Noelaerhabdaceae</taxon>
        <taxon>Emiliania</taxon>
    </lineage>
</organism>
<feature type="chain" id="PRO_5044291925" evidence="1">
    <location>
        <begin position="20"/>
        <end position="228"/>
    </location>
</feature>
<dbReference type="Proteomes" id="UP000013827">
    <property type="component" value="Unassembled WGS sequence"/>
</dbReference>
<dbReference type="HOGENOM" id="CLU_1216675_0_0_1"/>
<proteinExistence type="predicted"/>
<dbReference type="EnsemblProtists" id="EOD38833">
    <property type="protein sequence ID" value="EOD38833"/>
    <property type="gene ID" value="EMIHUDRAFT_373020"/>
</dbReference>
<evidence type="ECO:0000256" key="1">
    <source>
        <dbReference type="SAM" id="SignalP"/>
    </source>
</evidence>
<dbReference type="PaxDb" id="2903-EOD38833"/>
<keyword evidence="1" id="KW-0732">Signal</keyword>
<dbReference type="KEGG" id="ehx:EMIHUDRAFT_373020"/>
<protein>
    <submittedName>
        <fullName evidence="2">Uncharacterized protein</fullName>
    </submittedName>
</protein>
<dbReference type="RefSeq" id="XP_005791262.1">
    <property type="nucleotide sequence ID" value="XM_005791205.1"/>
</dbReference>
<dbReference type="GeneID" id="17284103"/>
<name>A0A0D3KSU8_EMIH1</name>
<reference evidence="3" key="1">
    <citation type="journal article" date="2013" name="Nature">
        <title>Pan genome of the phytoplankton Emiliania underpins its global distribution.</title>
        <authorList>
            <person name="Read B.A."/>
            <person name="Kegel J."/>
            <person name="Klute M.J."/>
            <person name="Kuo A."/>
            <person name="Lefebvre S.C."/>
            <person name="Maumus F."/>
            <person name="Mayer C."/>
            <person name="Miller J."/>
            <person name="Monier A."/>
            <person name="Salamov A."/>
            <person name="Young J."/>
            <person name="Aguilar M."/>
            <person name="Claverie J.M."/>
            <person name="Frickenhaus S."/>
            <person name="Gonzalez K."/>
            <person name="Herman E.K."/>
            <person name="Lin Y.C."/>
            <person name="Napier J."/>
            <person name="Ogata H."/>
            <person name="Sarno A.F."/>
            <person name="Shmutz J."/>
            <person name="Schroeder D."/>
            <person name="de Vargas C."/>
            <person name="Verret F."/>
            <person name="von Dassow P."/>
            <person name="Valentin K."/>
            <person name="Van de Peer Y."/>
            <person name="Wheeler G."/>
            <person name="Dacks J.B."/>
            <person name="Delwiche C.F."/>
            <person name="Dyhrman S.T."/>
            <person name="Glockner G."/>
            <person name="John U."/>
            <person name="Richards T."/>
            <person name="Worden A.Z."/>
            <person name="Zhang X."/>
            <person name="Grigoriev I.V."/>
            <person name="Allen A.E."/>
            <person name="Bidle K."/>
            <person name="Borodovsky M."/>
            <person name="Bowler C."/>
            <person name="Brownlee C."/>
            <person name="Cock J.M."/>
            <person name="Elias M."/>
            <person name="Gladyshev V.N."/>
            <person name="Groth M."/>
            <person name="Guda C."/>
            <person name="Hadaegh A."/>
            <person name="Iglesias-Rodriguez M.D."/>
            <person name="Jenkins J."/>
            <person name="Jones B.M."/>
            <person name="Lawson T."/>
            <person name="Leese F."/>
            <person name="Lindquist E."/>
            <person name="Lobanov A."/>
            <person name="Lomsadze A."/>
            <person name="Malik S.B."/>
            <person name="Marsh M.E."/>
            <person name="Mackinder L."/>
            <person name="Mock T."/>
            <person name="Mueller-Roeber B."/>
            <person name="Pagarete A."/>
            <person name="Parker M."/>
            <person name="Probert I."/>
            <person name="Quesneville H."/>
            <person name="Raines C."/>
            <person name="Rensing S.A."/>
            <person name="Riano-Pachon D.M."/>
            <person name="Richier S."/>
            <person name="Rokitta S."/>
            <person name="Shiraiwa Y."/>
            <person name="Soanes D.M."/>
            <person name="van der Giezen M."/>
            <person name="Wahlund T.M."/>
            <person name="Williams B."/>
            <person name="Wilson W."/>
            <person name="Wolfe G."/>
            <person name="Wurch L.L."/>
        </authorList>
    </citation>
    <scope>NUCLEOTIDE SEQUENCE</scope>
</reference>
<feature type="signal peptide" evidence="1">
    <location>
        <begin position="1"/>
        <end position="19"/>
    </location>
</feature>
<dbReference type="AlphaFoldDB" id="A0A0D3KSU8"/>
<evidence type="ECO:0000313" key="2">
    <source>
        <dbReference type="EnsemblProtists" id="EOD38833"/>
    </source>
</evidence>
<keyword evidence="3" id="KW-1185">Reference proteome</keyword>
<evidence type="ECO:0000313" key="3">
    <source>
        <dbReference type="Proteomes" id="UP000013827"/>
    </source>
</evidence>
<accession>A0A0D3KSU8</accession>
<reference evidence="2" key="2">
    <citation type="submission" date="2024-10" db="UniProtKB">
        <authorList>
            <consortium name="EnsemblProtists"/>
        </authorList>
    </citation>
    <scope>IDENTIFICATION</scope>
</reference>